<dbReference type="Pfam" id="PF02698">
    <property type="entry name" value="DUF218"/>
    <property type="match status" value="1"/>
</dbReference>
<comment type="caution">
    <text evidence="12">The sequence shown here is derived from an EMBL/GenBank/DDBJ whole genome shotgun (WGS) entry which is preliminary data.</text>
</comment>
<dbReference type="PANTHER" id="PTHR30336:SF4">
    <property type="entry name" value="ENVELOPE BIOGENESIS FACTOR ELYC"/>
    <property type="match status" value="1"/>
</dbReference>
<feature type="domain" description="DUF218" evidence="11">
    <location>
        <begin position="82"/>
        <end position="244"/>
    </location>
</feature>
<evidence type="ECO:0000256" key="3">
    <source>
        <dbReference type="ARBA" id="ARBA00022519"/>
    </source>
</evidence>
<keyword evidence="13" id="KW-1185">Reference proteome</keyword>
<evidence type="ECO:0000259" key="11">
    <source>
        <dbReference type="Pfam" id="PF02698"/>
    </source>
</evidence>
<organism evidence="12 13">
    <name type="scientific">Biostraticola tofi</name>
    <dbReference type="NCBI Taxonomy" id="466109"/>
    <lineage>
        <taxon>Bacteria</taxon>
        <taxon>Pseudomonadati</taxon>
        <taxon>Pseudomonadota</taxon>
        <taxon>Gammaproteobacteria</taxon>
        <taxon>Enterobacterales</taxon>
        <taxon>Bruguierivoracaceae</taxon>
        <taxon>Biostraticola</taxon>
    </lineage>
</organism>
<dbReference type="RefSeq" id="WP_131864911.1">
    <property type="nucleotide sequence ID" value="NZ_SMCR01000003.1"/>
</dbReference>
<proteinExistence type="predicted"/>
<evidence type="ECO:0000256" key="5">
    <source>
        <dbReference type="ARBA" id="ARBA00022989"/>
    </source>
</evidence>
<keyword evidence="7" id="KW-0961">Cell wall biogenesis/degradation</keyword>
<evidence type="ECO:0000256" key="2">
    <source>
        <dbReference type="ARBA" id="ARBA00022475"/>
    </source>
</evidence>
<dbReference type="GO" id="GO:0043164">
    <property type="term" value="P:Gram-negative-bacterium-type cell wall biogenesis"/>
    <property type="evidence" value="ECO:0007669"/>
    <property type="project" value="TreeGrafter"/>
</dbReference>
<sequence length="262" mass="28539">MLFTVRKIIGGLLLPLPLLILMIGAGLALLWLSRWQKTAKGLIFTGWILLLLLSLQPVADKLLLPLENHYPTWQRTGQPVTWIVVLGGGYTYNPQWAPGSNLISNSLPRVVEGIRIYRQNPGAKLVFTGGAAGNNPVSSAQTASEVAVSLGVPLKDIVVLDRPKDTRQEAAAVAGLVGKDPLLLVTSANHLPRAMRFFHQAGLAPIAAPANQLAITSPLNSWEKIIPSPYWLGHSERAWYETLGRAWQSLTGEALTNEQVKR</sequence>
<evidence type="ECO:0000256" key="6">
    <source>
        <dbReference type="ARBA" id="ARBA00023136"/>
    </source>
</evidence>
<evidence type="ECO:0000313" key="12">
    <source>
        <dbReference type="EMBL" id="TCV98155.1"/>
    </source>
</evidence>
<accession>A0A4R3YY70</accession>
<name>A0A4R3YY70_9GAMM</name>
<comment type="subcellular location">
    <subcellularLocation>
        <location evidence="1">Cell inner membrane</location>
        <topology evidence="1">Multi-pass membrane protein</topology>
    </subcellularLocation>
</comment>
<dbReference type="AlphaFoldDB" id="A0A4R3YY70"/>
<dbReference type="Proteomes" id="UP000295719">
    <property type="component" value="Unassembled WGS sequence"/>
</dbReference>
<evidence type="ECO:0000256" key="10">
    <source>
        <dbReference type="SAM" id="Phobius"/>
    </source>
</evidence>
<evidence type="ECO:0000256" key="8">
    <source>
        <dbReference type="ARBA" id="ARBA00053487"/>
    </source>
</evidence>
<evidence type="ECO:0000256" key="1">
    <source>
        <dbReference type="ARBA" id="ARBA00004429"/>
    </source>
</evidence>
<keyword evidence="3" id="KW-0997">Cell inner membrane</keyword>
<evidence type="ECO:0000256" key="7">
    <source>
        <dbReference type="ARBA" id="ARBA00023316"/>
    </source>
</evidence>
<protein>
    <recommendedName>
        <fullName evidence="9">Envelope biogenesis factor ElyC</fullName>
    </recommendedName>
</protein>
<dbReference type="CDD" id="cd06259">
    <property type="entry name" value="YdcF-like"/>
    <property type="match status" value="1"/>
</dbReference>
<dbReference type="InterPro" id="IPR003848">
    <property type="entry name" value="DUF218"/>
</dbReference>
<dbReference type="GO" id="GO:0000270">
    <property type="term" value="P:peptidoglycan metabolic process"/>
    <property type="evidence" value="ECO:0007669"/>
    <property type="project" value="TreeGrafter"/>
</dbReference>
<evidence type="ECO:0000256" key="4">
    <source>
        <dbReference type="ARBA" id="ARBA00022692"/>
    </source>
</evidence>
<dbReference type="InterPro" id="IPR051599">
    <property type="entry name" value="Cell_Envelope_Assoc"/>
</dbReference>
<keyword evidence="4 10" id="KW-0812">Transmembrane</keyword>
<gene>
    <name evidence="12" type="ORF">EDC52_103241</name>
</gene>
<evidence type="ECO:0000313" key="13">
    <source>
        <dbReference type="Proteomes" id="UP000295719"/>
    </source>
</evidence>
<reference evidence="12 13" key="1">
    <citation type="submission" date="2019-03" db="EMBL/GenBank/DDBJ databases">
        <title>Genomic Encyclopedia of Type Strains, Phase IV (KMG-IV): sequencing the most valuable type-strain genomes for metagenomic binning, comparative biology and taxonomic classification.</title>
        <authorList>
            <person name="Goeker M."/>
        </authorList>
    </citation>
    <scope>NUCLEOTIDE SEQUENCE [LARGE SCALE GENOMIC DNA]</scope>
    <source>
        <strain evidence="12 13">DSM 19580</strain>
    </source>
</reference>
<feature type="transmembrane region" description="Helical" evidence="10">
    <location>
        <begin position="38"/>
        <end position="55"/>
    </location>
</feature>
<keyword evidence="6 10" id="KW-0472">Membrane</keyword>
<dbReference type="GO" id="GO:0005886">
    <property type="term" value="C:plasma membrane"/>
    <property type="evidence" value="ECO:0007669"/>
    <property type="project" value="UniProtKB-SubCell"/>
</dbReference>
<comment type="function">
    <text evidence="8">Plays a critical role in the metabolism of the essential lipid carrier used for cell wall synthesis.</text>
</comment>
<dbReference type="EMBL" id="SMCR01000003">
    <property type="protein sequence ID" value="TCV98155.1"/>
    <property type="molecule type" value="Genomic_DNA"/>
</dbReference>
<feature type="transmembrane region" description="Helical" evidence="10">
    <location>
        <begin position="12"/>
        <end position="32"/>
    </location>
</feature>
<keyword evidence="5 10" id="KW-1133">Transmembrane helix</keyword>
<evidence type="ECO:0000256" key="9">
    <source>
        <dbReference type="ARBA" id="ARBA00070389"/>
    </source>
</evidence>
<dbReference type="PANTHER" id="PTHR30336">
    <property type="entry name" value="INNER MEMBRANE PROTEIN, PROBABLE PERMEASE"/>
    <property type="match status" value="1"/>
</dbReference>
<dbReference type="NCBIfam" id="NF007794">
    <property type="entry name" value="PRK10494.1"/>
    <property type="match status" value="1"/>
</dbReference>
<dbReference type="OrthoDB" id="9809813at2"/>
<dbReference type="FunFam" id="3.40.50.620:FF:000164">
    <property type="entry name" value="Envelope biogenesis factor ElyC"/>
    <property type="match status" value="1"/>
</dbReference>
<keyword evidence="2" id="KW-1003">Cell membrane</keyword>
<dbReference type="GO" id="GO:0071555">
    <property type="term" value="P:cell wall organization"/>
    <property type="evidence" value="ECO:0007669"/>
    <property type="project" value="UniProtKB-KW"/>
</dbReference>